<dbReference type="PANTHER" id="PTHR19303:SF74">
    <property type="entry name" value="POGO TRANSPOSABLE ELEMENT WITH KRAB DOMAIN"/>
    <property type="match status" value="1"/>
</dbReference>
<name>A0A5C3NZR4_9APHY</name>
<accession>A0A5C3NZR4</accession>
<dbReference type="InterPro" id="IPR050863">
    <property type="entry name" value="CenT-Element_Derived"/>
</dbReference>
<keyword evidence="3" id="KW-1185">Reference proteome</keyword>
<feature type="non-terminal residue" evidence="2">
    <location>
        <position position="247"/>
    </location>
</feature>
<dbReference type="AlphaFoldDB" id="A0A5C3NZR4"/>
<feature type="non-terminal residue" evidence="2">
    <location>
        <position position="1"/>
    </location>
</feature>
<dbReference type="GO" id="GO:0003677">
    <property type="term" value="F:DNA binding"/>
    <property type="evidence" value="ECO:0007669"/>
    <property type="project" value="TreeGrafter"/>
</dbReference>
<dbReference type="PANTHER" id="PTHR19303">
    <property type="entry name" value="TRANSPOSON"/>
    <property type="match status" value="1"/>
</dbReference>
<dbReference type="EMBL" id="ML211453">
    <property type="protein sequence ID" value="TFK82751.1"/>
    <property type="molecule type" value="Genomic_DNA"/>
</dbReference>
<feature type="domain" description="DDE-1" evidence="1">
    <location>
        <begin position="43"/>
        <end position="208"/>
    </location>
</feature>
<evidence type="ECO:0000313" key="3">
    <source>
        <dbReference type="Proteomes" id="UP000308197"/>
    </source>
</evidence>
<gene>
    <name evidence="2" type="ORF">K466DRAFT_468293</name>
</gene>
<protein>
    <submittedName>
        <fullName evidence="2">CENP-B protein</fullName>
    </submittedName>
</protein>
<sequence>PIAPECIYGMDETGIQQGVGVTERVIGPAGQKVQYQQRSGNRENITVLVTICADGTSTPPAVIYKGDTYHASWKQDNPLNASLGYSKKGYTDGEISVAWIKQFDQQTKGKAAGRRRLLLVDGHSSHFTYDFLDYARQNKIHVLCYPSHGTHVFQGLDVVVFSSLKRHWTAERDVFERGGGKITKSNFLSVYAKAHTKALSHANVTAAFRKTGVVPFNRAVVTQDMMAPSLESSCRGTLPLPQTTPIR</sequence>
<proteinExistence type="predicted"/>
<reference evidence="2 3" key="1">
    <citation type="journal article" date="2019" name="Nat. Ecol. Evol.">
        <title>Megaphylogeny resolves global patterns of mushroom evolution.</title>
        <authorList>
            <person name="Varga T."/>
            <person name="Krizsan K."/>
            <person name="Foldi C."/>
            <person name="Dima B."/>
            <person name="Sanchez-Garcia M."/>
            <person name="Sanchez-Ramirez S."/>
            <person name="Szollosi G.J."/>
            <person name="Szarkandi J.G."/>
            <person name="Papp V."/>
            <person name="Albert L."/>
            <person name="Andreopoulos W."/>
            <person name="Angelini C."/>
            <person name="Antonin V."/>
            <person name="Barry K.W."/>
            <person name="Bougher N.L."/>
            <person name="Buchanan P."/>
            <person name="Buyck B."/>
            <person name="Bense V."/>
            <person name="Catcheside P."/>
            <person name="Chovatia M."/>
            <person name="Cooper J."/>
            <person name="Damon W."/>
            <person name="Desjardin D."/>
            <person name="Finy P."/>
            <person name="Geml J."/>
            <person name="Haridas S."/>
            <person name="Hughes K."/>
            <person name="Justo A."/>
            <person name="Karasinski D."/>
            <person name="Kautmanova I."/>
            <person name="Kiss B."/>
            <person name="Kocsube S."/>
            <person name="Kotiranta H."/>
            <person name="LaButti K.M."/>
            <person name="Lechner B.E."/>
            <person name="Liimatainen K."/>
            <person name="Lipzen A."/>
            <person name="Lukacs Z."/>
            <person name="Mihaltcheva S."/>
            <person name="Morgado L.N."/>
            <person name="Niskanen T."/>
            <person name="Noordeloos M.E."/>
            <person name="Ohm R.A."/>
            <person name="Ortiz-Santana B."/>
            <person name="Ovrebo C."/>
            <person name="Racz N."/>
            <person name="Riley R."/>
            <person name="Savchenko A."/>
            <person name="Shiryaev A."/>
            <person name="Soop K."/>
            <person name="Spirin V."/>
            <person name="Szebenyi C."/>
            <person name="Tomsovsky M."/>
            <person name="Tulloss R.E."/>
            <person name="Uehling J."/>
            <person name="Grigoriev I.V."/>
            <person name="Vagvolgyi C."/>
            <person name="Papp T."/>
            <person name="Martin F.M."/>
            <person name="Miettinen O."/>
            <person name="Hibbett D.S."/>
            <person name="Nagy L.G."/>
        </authorList>
    </citation>
    <scope>NUCLEOTIDE SEQUENCE [LARGE SCALE GENOMIC DNA]</scope>
    <source>
        <strain evidence="2 3">HHB13444</strain>
    </source>
</reference>
<dbReference type="Proteomes" id="UP000308197">
    <property type="component" value="Unassembled WGS sequence"/>
</dbReference>
<evidence type="ECO:0000313" key="2">
    <source>
        <dbReference type="EMBL" id="TFK82751.1"/>
    </source>
</evidence>
<dbReference type="GO" id="GO:0005634">
    <property type="term" value="C:nucleus"/>
    <property type="evidence" value="ECO:0007669"/>
    <property type="project" value="TreeGrafter"/>
</dbReference>
<dbReference type="InterPro" id="IPR004875">
    <property type="entry name" value="DDE_SF_endonuclease_dom"/>
</dbReference>
<dbReference type="InParanoid" id="A0A5C3NZR4"/>
<organism evidence="2 3">
    <name type="scientific">Polyporus arcularius HHB13444</name>
    <dbReference type="NCBI Taxonomy" id="1314778"/>
    <lineage>
        <taxon>Eukaryota</taxon>
        <taxon>Fungi</taxon>
        <taxon>Dikarya</taxon>
        <taxon>Basidiomycota</taxon>
        <taxon>Agaricomycotina</taxon>
        <taxon>Agaricomycetes</taxon>
        <taxon>Polyporales</taxon>
        <taxon>Polyporaceae</taxon>
        <taxon>Polyporus</taxon>
    </lineage>
</organism>
<dbReference type="Pfam" id="PF03184">
    <property type="entry name" value="DDE_1"/>
    <property type="match status" value="1"/>
</dbReference>
<evidence type="ECO:0000259" key="1">
    <source>
        <dbReference type="Pfam" id="PF03184"/>
    </source>
</evidence>